<name>A0A645AND8_9ZZZZ</name>
<sequence length="218" mass="24999">MRRNDRINDTSSHVHHGQGGSTVRHMSNTDLGRIRQLLLGDVGDGADARGAMGDFARLRTRCGNQFCRRLDAALHRNRHYQRVLLDHGNRHQIIHHIQRRLLHRCRRGYQRRRIDQQHRAILGALRHCRRAKHGGGSWLVLHDDVAAGALRELNGNRAGKCVRAGARSGRNNDANEFGQHHRVCRRRSAKIHQSRCAQERAKISACRHVFSSKFELID</sequence>
<accession>A0A645AND8</accession>
<proteinExistence type="predicted"/>
<evidence type="ECO:0000256" key="1">
    <source>
        <dbReference type="SAM" id="MobiDB-lite"/>
    </source>
</evidence>
<organism evidence="2">
    <name type="scientific">bioreactor metagenome</name>
    <dbReference type="NCBI Taxonomy" id="1076179"/>
    <lineage>
        <taxon>unclassified sequences</taxon>
        <taxon>metagenomes</taxon>
        <taxon>ecological metagenomes</taxon>
    </lineage>
</organism>
<feature type="region of interest" description="Disordered" evidence="1">
    <location>
        <begin position="1"/>
        <end position="26"/>
    </location>
</feature>
<comment type="caution">
    <text evidence="2">The sequence shown here is derived from an EMBL/GenBank/DDBJ whole genome shotgun (WGS) entry which is preliminary data.</text>
</comment>
<dbReference type="EMBL" id="VSSQ01014888">
    <property type="protein sequence ID" value="MPM54620.1"/>
    <property type="molecule type" value="Genomic_DNA"/>
</dbReference>
<gene>
    <name evidence="2" type="ORF">SDC9_101399</name>
</gene>
<evidence type="ECO:0000313" key="2">
    <source>
        <dbReference type="EMBL" id="MPM54620.1"/>
    </source>
</evidence>
<reference evidence="2" key="1">
    <citation type="submission" date="2019-08" db="EMBL/GenBank/DDBJ databases">
        <authorList>
            <person name="Kucharzyk K."/>
            <person name="Murdoch R.W."/>
            <person name="Higgins S."/>
            <person name="Loffler F."/>
        </authorList>
    </citation>
    <scope>NUCLEOTIDE SEQUENCE</scope>
</reference>
<dbReference type="AlphaFoldDB" id="A0A645AND8"/>
<protein>
    <submittedName>
        <fullName evidence="2">Uncharacterized protein</fullName>
    </submittedName>
</protein>